<evidence type="ECO:0000313" key="3">
    <source>
        <dbReference type="Proteomes" id="UP001208570"/>
    </source>
</evidence>
<reference evidence="2" key="1">
    <citation type="journal article" date="2023" name="Mol. Biol. Evol.">
        <title>Third-Generation Sequencing Reveals the Adaptive Role of the Epigenome in Three Deep-Sea Polychaetes.</title>
        <authorList>
            <person name="Perez M."/>
            <person name="Aroh O."/>
            <person name="Sun Y."/>
            <person name="Lan Y."/>
            <person name="Juniper S.K."/>
            <person name="Young C.R."/>
            <person name="Angers B."/>
            <person name="Qian P.Y."/>
        </authorList>
    </citation>
    <scope>NUCLEOTIDE SEQUENCE</scope>
    <source>
        <strain evidence="2">P08H-3</strain>
    </source>
</reference>
<comment type="caution">
    <text evidence="2">The sequence shown here is derived from an EMBL/GenBank/DDBJ whole genome shotgun (WGS) entry which is preliminary data.</text>
</comment>
<organism evidence="2 3">
    <name type="scientific">Paralvinella palmiformis</name>
    <dbReference type="NCBI Taxonomy" id="53620"/>
    <lineage>
        <taxon>Eukaryota</taxon>
        <taxon>Metazoa</taxon>
        <taxon>Spiralia</taxon>
        <taxon>Lophotrochozoa</taxon>
        <taxon>Annelida</taxon>
        <taxon>Polychaeta</taxon>
        <taxon>Sedentaria</taxon>
        <taxon>Canalipalpata</taxon>
        <taxon>Terebellida</taxon>
        <taxon>Terebelliformia</taxon>
        <taxon>Alvinellidae</taxon>
        <taxon>Paralvinella</taxon>
    </lineage>
</organism>
<protein>
    <recommendedName>
        <fullName evidence="4">HTH CENPB-type domain-containing protein</fullName>
    </recommendedName>
</protein>
<dbReference type="Proteomes" id="UP001208570">
    <property type="component" value="Unassembled WGS sequence"/>
</dbReference>
<name>A0AAD9J2R7_9ANNE</name>
<evidence type="ECO:0000256" key="1">
    <source>
        <dbReference type="SAM" id="MobiDB-lite"/>
    </source>
</evidence>
<dbReference type="AlphaFoldDB" id="A0AAD9J2R7"/>
<dbReference type="EMBL" id="JAODUP010000745">
    <property type="protein sequence ID" value="KAK2144575.1"/>
    <property type="molecule type" value="Genomic_DNA"/>
</dbReference>
<evidence type="ECO:0008006" key="4">
    <source>
        <dbReference type="Google" id="ProtNLM"/>
    </source>
</evidence>
<evidence type="ECO:0000313" key="2">
    <source>
        <dbReference type="EMBL" id="KAK2144575.1"/>
    </source>
</evidence>
<proteinExistence type="predicted"/>
<keyword evidence="3" id="KW-1185">Reference proteome</keyword>
<feature type="region of interest" description="Disordered" evidence="1">
    <location>
        <begin position="1"/>
        <end position="20"/>
    </location>
</feature>
<sequence length="219" mass="24921">MSAHHINAGRPRSRETYNGGGENHWQKMAKFLKFSDVKHDCYIKFDTLRRYLKKLHNSAGVSKSPLRRLTFLRPDQGEVLGEFISDMENRMYGLNLVDVSPVIVQYCELDNIKNPSKLTKMASLDWMTAFLDRNSDIALRTPEADSIQSAIGFNRVKVAGICDCLSSIIFSDNTRFIPPSQIYNVDEYGYTICHKPTKVLTKKARKVFLPLSVLNRANG</sequence>
<accession>A0AAD9J2R7</accession>
<gene>
    <name evidence="2" type="ORF">LSH36_745g00018</name>
</gene>